<proteinExistence type="predicted"/>
<gene>
    <name evidence="2" type="ORF">BW731_07845</name>
</gene>
<dbReference type="EMBL" id="MVAB01000001">
    <property type="protein sequence ID" value="OPF88087.1"/>
    <property type="molecule type" value="Genomic_DNA"/>
</dbReference>
<protein>
    <recommendedName>
        <fullName evidence="1">DUF6891 domain-containing protein</fullName>
    </recommendedName>
</protein>
<dbReference type="InterPro" id="IPR054186">
    <property type="entry name" value="DUF6891"/>
</dbReference>
<dbReference type="Proteomes" id="UP000189970">
    <property type="component" value="Unassembled WGS sequence"/>
</dbReference>
<comment type="caution">
    <text evidence="2">The sequence shown here is derived from an EMBL/GenBank/DDBJ whole genome shotgun (WGS) entry which is preliminary data.</text>
</comment>
<organism evidence="2 3">
    <name type="scientific">Vagococcus martis</name>
    <dbReference type="NCBI Taxonomy" id="1768210"/>
    <lineage>
        <taxon>Bacteria</taxon>
        <taxon>Bacillati</taxon>
        <taxon>Bacillota</taxon>
        <taxon>Bacilli</taxon>
        <taxon>Lactobacillales</taxon>
        <taxon>Enterococcaceae</taxon>
        <taxon>Vagococcus</taxon>
    </lineage>
</organism>
<accession>A0A1V4DHQ3</accession>
<keyword evidence="3" id="KW-1185">Reference proteome</keyword>
<dbReference type="Pfam" id="PF21831">
    <property type="entry name" value="DUF6891"/>
    <property type="match status" value="1"/>
</dbReference>
<reference evidence="2 3" key="1">
    <citation type="submission" date="2017-02" db="EMBL/GenBank/DDBJ databases">
        <title>Vagococcus cremeus sp. nov., isolated from the small intestine of a marten, Martes flavigula.</title>
        <authorList>
            <person name="Tak E.J."/>
            <person name="Bae J.-W."/>
        </authorList>
    </citation>
    <scope>NUCLEOTIDE SEQUENCE [LARGE SCALE GENOMIC DNA]</scope>
    <source>
        <strain evidence="2 3">D7T301</strain>
    </source>
</reference>
<evidence type="ECO:0000313" key="3">
    <source>
        <dbReference type="Proteomes" id="UP000189970"/>
    </source>
</evidence>
<evidence type="ECO:0000259" key="1">
    <source>
        <dbReference type="Pfam" id="PF21831"/>
    </source>
</evidence>
<sequence length="108" mass="12691">MGSVFNVMKEYDIPRKGYCFFHQQDIERCFGKPGTLYLAFHSMTGDEEIAMEVGQRIVELLRANHFDVYWEETLDRKIGIKNFHLDKQYDEQLSSVVRSLSVITKSHQ</sequence>
<feature type="domain" description="DUF6891" evidence="1">
    <location>
        <begin position="14"/>
        <end position="87"/>
    </location>
</feature>
<evidence type="ECO:0000313" key="2">
    <source>
        <dbReference type="EMBL" id="OPF88087.1"/>
    </source>
</evidence>
<dbReference type="AlphaFoldDB" id="A0A1V4DHQ3"/>
<name>A0A1V4DHQ3_9ENTE</name>